<accession>A0AAW4BME3</accession>
<name>A0AAW4BME3_VIBAN</name>
<sequence>MQDNKLLGDELSPKSTINATTNMSQFAFLPKGFQFEAPKAPQRNYDVTLGDTAKAVGSGALRSLAGLGEISEHFLGVGEGFRDLMSSGSDYLQESMTQDGRDALNSRIFEENE</sequence>
<comment type="caution">
    <text evidence="1">The sequence shown here is derived from an EMBL/GenBank/DDBJ whole genome shotgun (WGS) entry which is preliminary data.</text>
</comment>
<dbReference type="AlphaFoldDB" id="A0AAW4BME3"/>
<dbReference type="EMBL" id="SCLC01001860">
    <property type="protein sequence ID" value="MBF4438244.1"/>
    <property type="molecule type" value="Genomic_DNA"/>
</dbReference>
<organism evidence="1 2">
    <name type="scientific">Vibrio anguillarum</name>
    <name type="common">Listonella anguillarum</name>
    <dbReference type="NCBI Taxonomy" id="55601"/>
    <lineage>
        <taxon>Bacteria</taxon>
        <taxon>Pseudomonadati</taxon>
        <taxon>Pseudomonadota</taxon>
        <taxon>Gammaproteobacteria</taxon>
        <taxon>Vibrionales</taxon>
        <taxon>Vibrionaceae</taxon>
        <taxon>Vibrio</taxon>
    </lineage>
</organism>
<reference evidence="1" key="1">
    <citation type="journal article" date="2021" name="PeerJ">
        <title>Analysis of 44 Vibrio anguillarum genomes reveals high genetic diversity.</title>
        <authorList>
            <person name="Hansen M.J."/>
            <person name="Dalsgaard I."/>
        </authorList>
    </citation>
    <scope>NUCLEOTIDE SEQUENCE</scope>
    <source>
        <strain evidence="1">850617-1/1</strain>
    </source>
</reference>
<dbReference type="Proteomes" id="UP000786185">
    <property type="component" value="Unassembled WGS sequence"/>
</dbReference>
<feature type="non-terminal residue" evidence="1">
    <location>
        <position position="113"/>
    </location>
</feature>
<protein>
    <submittedName>
        <fullName evidence="1">Uncharacterized protein</fullName>
    </submittedName>
</protein>
<gene>
    <name evidence="1" type="ORF">ERJ77_27925</name>
</gene>
<proteinExistence type="predicted"/>
<evidence type="ECO:0000313" key="1">
    <source>
        <dbReference type="EMBL" id="MBF4438244.1"/>
    </source>
</evidence>
<evidence type="ECO:0000313" key="2">
    <source>
        <dbReference type="Proteomes" id="UP000786185"/>
    </source>
</evidence>